<dbReference type="PANTHER" id="PTHR42713:SF3">
    <property type="entry name" value="TRANSCRIPTIONAL REGULATORY PROTEIN HPTR"/>
    <property type="match status" value="1"/>
</dbReference>
<evidence type="ECO:0000256" key="5">
    <source>
        <dbReference type="ARBA" id="ARBA00023015"/>
    </source>
</evidence>
<evidence type="ECO:0000313" key="12">
    <source>
        <dbReference type="Proteomes" id="UP001596105"/>
    </source>
</evidence>
<dbReference type="InterPro" id="IPR020449">
    <property type="entry name" value="Tscrpt_reg_AraC-type_HTH"/>
</dbReference>
<dbReference type="Pfam" id="PF00072">
    <property type="entry name" value="Response_reg"/>
    <property type="match status" value="1"/>
</dbReference>
<evidence type="ECO:0000313" key="11">
    <source>
        <dbReference type="EMBL" id="MFC5471519.1"/>
    </source>
</evidence>
<dbReference type="CDD" id="cd17536">
    <property type="entry name" value="REC_YesN-like"/>
    <property type="match status" value="1"/>
</dbReference>
<dbReference type="InterPro" id="IPR009057">
    <property type="entry name" value="Homeodomain-like_sf"/>
</dbReference>
<protein>
    <submittedName>
        <fullName evidence="11">Helix-turn-helix domain-containing protein</fullName>
    </submittedName>
</protein>
<dbReference type="SMART" id="SM00448">
    <property type="entry name" value="REC"/>
    <property type="match status" value="1"/>
</dbReference>
<dbReference type="Proteomes" id="UP001596105">
    <property type="component" value="Unassembled WGS sequence"/>
</dbReference>
<dbReference type="InterPro" id="IPR011006">
    <property type="entry name" value="CheY-like_superfamily"/>
</dbReference>
<keyword evidence="4" id="KW-0902">Two-component regulatory system</keyword>
<dbReference type="InterPro" id="IPR018060">
    <property type="entry name" value="HTH_AraC"/>
</dbReference>
<sequence>MLLVDDEDIDLEGLKRLIDWKSLQMEVVSAVNSGFAALEVIRKEAVDLLVTDIKMPMMSGLELMSKALEHLPELKTVLVSGYEDFHYAKQAIQMNAYGYILKPIDDDEIYRVLAGIKAEMDRMRMKKAEELALESSIPLVRNELLLRVVEGNASDSVKAGLLERAKLDWSSRDMCIAVLEMDDISWKLNRYHESERNDKLEKLNEFIIDWCNESGIVVCKSEAHRMILFVCIENHLGLFEPLIASISDKFPLTVTIGVGPVIRAVGDMRRSYMAASEALNLKMFLGKSRIILHSVTKTDFSRSAKDLDDILSEMFAAMTQYELIRIDDCIQELFVLVKNLNSRLSIYNFSLHVISRLDVHMRVLNENLYKLLGIEMKDLDILFHFETIEDIKSWLRRRLFELSELLYLKKQKKNRKLVEEIDQYVSRNLHHNITLRDAANHFSFSPNHLGHLFKDGTGMNFSDYVIQARLQRARELLRVPTVKIYEVAGQVGYKNLTYFSKQFRETFGMTPGDYRKQC</sequence>
<keyword evidence="6" id="KW-0238">DNA-binding</keyword>
<evidence type="ECO:0000259" key="9">
    <source>
        <dbReference type="PROSITE" id="PS01124"/>
    </source>
</evidence>
<comment type="caution">
    <text evidence="11">The sequence shown here is derived from an EMBL/GenBank/DDBJ whole genome shotgun (WGS) entry which is preliminary data.</text>
</comment>
<gene>
    <name evidence="11" type="ORF">ACFPPD_22855</name>
</gene>
<reference evidence="12" key="1">
    <citation type="journal article" date="2019" name="Int. J. Syst. Evol. Microbiol.">
        <title>The Global Catalogue of Microorganisms (GCM) 10K type strain sequencing project: providing services to taxonomists for standard genome sequencing and annotation.</title>
        <authorList>
            <consortium name="The Broad Institute Genomics Platform"/>
            <consortium name="The Broad Institute Genome Sequencing Center for Infectious Disease"/>
            <person name="Wu L."/>
            <person name="Ma J."/>
        </authorList>
    </citation>
    <scope>NUCLEOTIDE SEQUENCE [LARGE SCALE GENOMIC DNA]</scope>
    <source>
        <strain evidence="12">CCUG 57113</strain>
    </source>
</reference>
<evidence type="ECO:0000256" key="3">
    <source>
        <dbReference type="ARBA" id="ARBA00022553"/>
    </source>
</evidence>
<dbReference type="RefSeq" id="WP_378083529.1">
    <property type="nucleotide sequence ID" value="NZ_JBHSMH010000101.1"/>
</dbReference>
<dbReference type="PROSITE" id="PS01124">
    <property type="entry name" value="HTH_ARAC_FAMILY_2"/>
    <property type="match status" value="1"/>
</dbReference>
<dbReference type="SUPFAM" id="SSF46689">
    <property type="entry name" value="Homeodomain-like"/>
    <property type="match status" value="2"/>
</dbReference>
<keyword evidence="12" id="KW-1185">Reference proteome</keyword>
<dbReference type="InterPro" id="IPR001789">
    <property type="entry name" value="Sig_transdc_resp-reg_receiver"/>
</dbReference>
<evidence type="ECO:0000256" key="6">
    <source>
        <dbReference type="ARBA" id="ARBA00023125"/>
    </source>
</evidence>
<dbReference type="PRINTS" id="PR00032">
    <property type="entry name" value="HTHARAC"/>
</dbReference>
<proteinExistence type="predicted"/>
<dbReference type="Gene3D" id="1.10.10.60">
    <property type="entry name" value="Homeodomain-like"/>
    <property type="match status" value="2"/>
</dbReference>
<dbReference type="SUPFAM" id="SSF52172">
    <property type="entry name" value="CheY-like"/>
    <property type="match status" value="1"/>
</dbReference>
<dbReference type="PROSITE" id="PS50110">
    <property type="entry name" value="RESPONSE_REGULATORY"/>
    <property type="match status" value="1"/>
</dbReference>
<evidence type="ECO:0000256" key="1">
    <source>
        <dbReference type="ARBA" id="ARBA00004496"/>
    </source>
</evidence>
<keyword evidence="7" id="KW-0804">Transcription</keyword>
<evidence type="ECO:0000256" key="4">
    <source>
        <dbReference type="ARBA" id="ARBA00023012"/>
    </source>
</evidence>
<feature type="domain" description="HTH araC/xylS-type" evidence="9">
    <location>
        <begin position="419"/>
        <end position="517"/>
    </location>
</feature>
<evidence type="ECO:0000256" key="7">
    <source>
        <dbReference type="ARBA" id="ARBA00023163"/>
    </source>
</evidence>
<keyword evidence="3 8" id="KW-0597">Phosphoprotein</keyword>
<comment type="subcellular location">
    <subcellularLocation>
        <location evidence="1">Cytoplasm</location>
    </subcellularLocation>
</comment>
<keyword evidence="5" id="KW-0805">Transcription regulation</keyword>
<evidence type="ECO:0000256" key="2">
    <source>
        <dbReference type="ARBA" id="ARBA00022490"/>
    </source>
</evidence>
<dbReference type="EMBL" id="JBHSMH010000101">
    <property type="protein sequence ID" value="MFC5471519.1"/>
    <property type="molecule type" value="Genomic_DNA"/>
</dbReference>
<dbReference type="Gene3D" id="3.40.50.2300">
    <property type="match status" value="1"/>
</dbReference>
<feature type="domain" description="Response regulatory" evidence="10">
    <location>
        <begin position="1"/>
        <end position="117"/>
    </location>
</feature>
<evidence type="ECO:0000256" key="8">
    <source>
        <dbReference type="PROSITE-ProRule" id="PRU00169"/>
    </source>
</evidence>
<evidence type="ECO:0000259" key="10">
    <source>
        <dbReference type="PROSITE" id="PS50110"/>
    </source>
</evidence>
<dbReference type="InterPro" id="IPR051552">
    <property type="entry name" value="HptR"/>
</dbReference>
<organism evidence="11 12">
    <name type="scientific">Cohnella suwonensis</name>
    <dbReference type="NCBI Taxonomy" id="696072"/>
    <lineage>
        <taxon>Bacteria</taxon>
        <taxon>Bacillati</taxon>
        <taxon>Bacillota</taxon>
        <taxon>Bacilli</taxon>
        <taxon>Bacillales</taxon>
        <taxon>Paenibacillaceae</taxon>
        <taxon>Cohnella</taxon>
    </lineage>
</organism>
<accession>A0ABW0M101</accession>
<dbReference type="SMART" id="SM00342">
    <property type="entry name" value="HTH_ARAC"/>
    <property type="match status" value="1"/>
</dbReference>
<dbReference type="Pfam" id="PF12833">
    <property type="entry name" value="HTH_18"/>
    <property type="match status" value="1"/>
</dbReference>
<keyword evidence="2" id="KW-0963">Cytoplasm</keyword>
<feature type="modified residue" description="4-aspartylphosphate" evidence="8">
    <location>
        <position position="52"/>
    </location>
</feature>
<name>A0ABW0M101_9BACL</name>
<dbReference type="PANTHER" id="PTHR42713">
    <property type="entry name" value="HISTIDINE KINASE-RELATED"/>
    <property type="match status" value="1"/>
</dbReference>